<dbReference type="AlphaFoldDB" id="A0A2U1JWU8"/>
<dbReference type="InterPro" id="IPR011763">
    <property type="entry name" value="COA_CT_C"/>
</dbReference>
<feature type="domain" description="CoA carboxyltransferase N-terminal" evidence="2">
    <location>
        <begin position="3"/>
        <end position="263"/>
    </location>
</feature>
<dbReference type="PROSITE" id="PS50980">
    <property type="entry name" value="COA_CT_NTER"/>
    <property type="match status" value="1"/>
</dbReference>
<evidence type="ECO:0000259" key="3">
    <source>
        <dbReference type="PROSITE" id="PS50989"/>
    </source>
</evidence>
<dbReference type="OrthoDB" id="9803706at2"/>
<dbReference type="Proteomes" id="UP000245998">
    <property type="component" value="Unassembled WGS sequence"/>
</dbReference>
<proteinExistence type="predicted"/>
<evidence type="ECO:0000313" key="5">
    <source>
        <dbReference type="Proteomes" id="UP000245998"/>
    </source>
</evidence>
<dbReference type="InterPro" id="IPR034733">
    <property type="entry name" value="AcCoA_carboxyl_beta"/>
</dbReference>
<name>A0A2U1JWU8_9BACI</name>
<feature type="compositionally biased region" description="Basic and acidic residues" evidence="1">
    <location>
        <begin position="8"/>
        <end position="28"/>
    </location>
</feature>
<keyword evidence="4" id="KW-0808">Transferase</keyword>
<feature type="domain" description="CoA carboxyltransferase C-terminal" evidence="3">
    <location>
        <begin position="267"/>
        <end position="514"/>
    </location>
</feature>
<dbReference type="InterPro" id="IPR029045">
    <property type="entry name" value="ClpP/crotonase-like_dom_sf"/>
</dbReference>
<feature type="region of interest" description="Disordered" evidence="1">
    <location>
        <begin position="1"/>
        <end position="32"/>
    </location>
</feature>
<dbReference type="Gene3D" id="3.90.226.10">
    <property type="entry name" value="2-enoyl-CoA Hydratase, Chain A, domain 1"/>
    <property type="match status" value="2"/>
</dbReference>
<dbReference type="InterPro" id="IPR011762">
    <property type="entry name" value="COA_CT_N"/>
</dbReference>
<organism evidence="4 5">
    <name type="scientific">Pueribacillus theae</name>
    <dbReference type="NCBI Taxonomy" id="2171751"/>
    <lineage>
        <taxon>Bacteria</taxon>
        <taxon>Bacillati</taxon>
        <taxon>Bacillota</taxon>
        <taxon>Bacilli</taxon>
        <taxon>Bacillales</taxon>
        <taxon>Bacillaceae</taxon>
        <taxon>Pueribacillus</taxon>
    </lineage>
</organism>
<protein>
    <submittedName>
        <fullName evidence="4">Methylmalonyl-CoA carboxyltransferase</fullName>
    </submittedName>
</protein>
<accession>A0A2U1JWU8</accession>
<dbReference type="PANTHER" id="PTHR43842:SF2">
    <property type="entry name" value="PROPIONYL-COA CARBOXYLASE BETA CHAIN, MITOCHONDRIAL"/>
    <property type="match status" value="1"/>
</dbReference>
<dbReference type="Pfam" id="PF01039">
    <property type="entry name" value="Carboxyl_trans"/>
    <property type="match status" value="1"/>
</dbReference>
<evidence type="ECO:0000313" key="4">
    <source>
        <dbReference type="EMBL" id="PWA09465.1"/>
    </source>
</evidence>
<sequence>MSWQQEIEELRKREKEAQEMGGKENVERHRSRGKLTVRERIHRLLDEGTFHETGAIAGKAVYDENGERQSFTPANFLLGTGRVNGRKVVVGADDFTVRGGAADGAIKEKQIYSEKMAHDLQLPIIRLVDGTGGGGSVKFLDTFGRTYVPVNPAWDYVVKNMGLVPVVGACLGSVAGLGAARVTASHFSVMVENTAQLFVAGPQIVNFGVGQNLTKEELGGVQVHRSSGAIDNVVKSEDEAFEHIRKFLSYLPSNVYELPPVIQSDDSRNRKEEKLISVIPKNRRRPYKIRPILEMIFDKDSIFEMGRYYGGGTVTGFARLDGHPVGFLANDPYVGGGGLTVESCEKIERFVDMCETFHLPIVNFVDQPGLVVGLESEKRGTIRKGVRAIAAIYQATVPMMEIIIRRVFGVGGAGMSNGHGLNLRYAWPSGDWGSLPVEGGIQVAYRRDLEASDNPQALLEELAAKMESVRSPFRTAEAFGIEEIIDPRDTRPLLCEWIDDAYRLLPQLLGPSKHTMRP</sequence>
<dbReference type="EMBL" id="QCZG01000028">
    <property type="protein sequence ID" value="PWA09465.1"/>
    <property type="molecule type" value="Genomic_DNA"/>
</dbReference>
<dbReference type="PROSITE" id="PS50989">
    <property type="entry name" value="COA_CT_CTER"/>
    <property type="match status" value="1"/>
</dbReference>
<keyword evidence="5" id="KW-1185">Reference proteome</keyword>
<evidence type="ECO:0000259" key="2">
    <source>
        <dbReference type="PROSITE" id="PS50980"/>
    </source>
</evidence>
<reference evidence="4 5" key="1">
    <citation type="submission" date="2018-04" db="EMBL/GenBank/DDBJ databases">
        <title>Camelliibacillus theae gen. nov., sp. nov., isolated from Pu'er tea.</title>
        <authorList>
            <person name="Niu L."/>
        </authorList>
    </citation>
    <scope>NUCLEOTIDE SEQUENCE [LARGE SCALE GENOMIC DNA]</scope>
    <source>
        <strain evidence="4 5">T8</strain>
    </source>
</reference>
<dbReference type="GO" id="GO:0016740">
    <property type="term" value="F:transferase activity"/>
    <property type="evidence" value="ECO:0007669"/>
    <property type="project" value="UniProtKB-KW"/>
</dbReference>
<gene>
    <name evidence="4" type="ORF">DCC39_12880</name>
</gene>
<dbReference type="GO" id="GO:0004658">
    <property type="term" value="F:propionyl-CoA carboxylase activity"/>
    <property type="evidence" value="ECO:0007669"/>
    <property type="project" value="TreeGrafter"/>
</dbReference>
<dbReference type="SUPFAM" id="SSF52096">
    <property type="entry name" value="ClpP/crotonase"/>
    <property type="match status" value="2"/>
</dbReference>
<dbReference type="InterPro" id="IPR051047">
    <property type="entry name" value="AccD/PCCB"/>
</dbReference>
<evidence type="ECO:0000256" key="1">
    <source>
        <dbReference type="SAM" id="MobiDB-lite"/>
    </source>
</evidence>
<dbReference type="PANTHER" id="PTHR43842">
    <property type="entry name" value="PROPIONYL-COA CARBOXYLASE BETA CHAIN"/>
    <property type="match status" value="1"/>
</dbReference>
<comment type="caution">
    <text evidence="4">The sequence shown here is derived from an EMBL/GenBank/DDBJ whole genome shotgun (WGS) entry which is preliminary data.</text>
</comment>
<dbReference type="RefSeq" id="WP_116555315.1">
    <property type="nucleotide sequence ID" value="NZ_QCZG01000028.1"/>
</dbReference>